<feature type="domain" description="Cyclin N-terminal" evidence="1">
    <location>
        <begin position="51"/>
        <end position="92"/>
    </location>
</feature>
<proteinExistence type="predicted"/>
<reference evidence="2" key="1">
    <citation type="journal article" date="2021" name="Cell">
        <title>Tracing the genetic footprints of vertebrate landing in non-teleost ray-finned fishes.</title>
        <authorList>
            <person name="Bi X."/>
            <person name="Wang K."/>
            <person name="Yang L."/>
            <person name="Pan H."/>
            <person name="Jiang H."/>
            <person name="Wei Q."/>
            <person name="Fang M."/>
            <person name="Yu H."/>
            <person name="Zhu C."/>
            <person name="Cai Y."/>
            <person name="He Y."/>
            <person name="Gan X."/>
            <person name="Zeng H."/>
            <person name="Yu D."/>
            <person name="Zhu Y."/>
            <person name="Jiang H."/>
            <person name="Qiu Q."/>
            <person name="Yang H."/>
            <person name="Zhang Y.E."/>
            <person name="Wang W."/>
            <person name="Zhu M."/>
            <person name="He S."/>
            <person name="Zhang G."/>
        </authorList>
    </citation>
    <scope>NUCLEOTIDE SEQUENCE</scope>
    <source>
        <strain evidence="2">Pddl_001</strain>
    </source>
</reference>
<accession>A0ABS2Y162</accession>
<evidence type="ECO:0000313" key="3">
    <source>
        <dbReference type="Proteomes" id="UP001166093"/>
    </source>
</evidence>
<sequence length="143" mass="16727">PCRLIPTPDKEVDEPVVMRTGSCMQYRFKNIFVTPVRASPLPVLGWANKDDVWNNLLKKDKTYLRDKHFMERHPHLQPKMRAILLDWLMEASEIYPPKLHQFTYVTDGACTEDEILDMELIVMKVSLLATNKSKIHFAILIYL</sequence>
<dbReference type="Gene3D" id="1.10.472.10">
    <property type="entry name" value="Cyclin-like"/>
    <property type="match status" value="3"/>
</dbReference>
<organism evidence="2 3">
    <name type="scientific">Polyodon spathula</name>
    <name type="common">North American paddlefish</name>
    <name type="synonym">Squalus spathula</name>
    <dbReference type="NCBI Taxonomy" id="7913"/>
    <lineage>
        <taxon>Eukaryota</taxon>
        <taxon>Metazoa</taxon>
        <taxon>Chordata</taxon>
        <taxon>Craniata</taxon>
        <taxon>Vertebrata</taxon>
        <taxon>Euteleostomi</taxon>
        <taxon>Actinopterygii</taxon>
        <taxon>Chondrostei</taxon>
        <taxon>Acipenseriformes</taxon>
        <taxon>Polyodontidae</taxon>
        <taxon>Polyodon</taxon>
    </lineage>
</organism>
<dbReference type="Pfam" id="PF00134">
    <property type="entry name" value="Cyclin_N"/>
    <property type="match status" value="1"/>
</dbReference>
<gene>
    <name evidence="2" type="primary">Ccne1</name>
    <name evidence="2" type="ORF">GTO93_0001650</name>
</gene>
<evidence type="ECO:0000313" key="2">
    <source>
        <dbReference type="EMBL" id="MBN3280388.1"/>
    </source>
</evidence>
<dbReference type="EMBL" id="JAAWVQ010098562">
    <property type="protein sequence ID" value="MBN3280388.1"/>
    <property type="molecule type" value="Genomic_DNA"/>
</dbReference>
<feature type="non-terminal residue" evidence="2">
    <location>
        <position position="1"/>
    </location>
</feature>
<dbReference type="Proteomes" id="UP001166093">
    <property type="component" value="Unassembled WGS sequence"/>
</dbReference>
<keyword evidence="3" id="KW-1185">Reference proteome</keyword>
<dbReference type="InterPro" id="IPR036915">
    <property type="entry name" value="Cyclin-like_sf"/>
</dbReference>
<feature type="non-terminal residue" evidence="2">
    <location>
        <position position="143"/>
    </location>
</feature>
<evidence type="ECO:0000259" key="1">
    <source>
        <dbReference type="Pfam" id="PF00134"/>
    </source>
</evidence>
<dbReference type="InterPro" id="IPR006671">
    <property type="entry name" value="Cyclin_N"/>
</dbReference>
<name>A0ABS2Y162_POLSP</name>
<protein>
    <submittedName>
        <fullName evidence="2">CCNE1 protein</fullName>
    </submittedName>
</protein>
<dbReference type="SUPFAM" id="SSF47954">
    <property type="entry name" value="Cyclin-like"/>
    <property type="match status" value="1"/>
</dbReference>
<comment type="caution">
    <text evidence="2">The sequence shown here is derived from an EMBL/GenBank/DDBJ whole genome shotgun (WGS) entry which is preliminary data.</text>
</comment>